<dbReference type="KEGG" id="bmei:Spa11_24900"/>
<dbReference type="AlphaFoldDB" id="A0A518K918"/>
<dbReference type="RefSeq" id="WP_145112577.1">
    <property type="nucleotide sequence ID" value="NZ_CP036349.1"/>
</dbReference>
<reference evidence="1 2" key="1">
    <citation type="submission" date="2019-02" db="EMBL/GenBank/DDBJ databases">
        <title>Deep-cultivation of Planctomycetes and their phenomic and genomic characterization uncovers novel biology.</title>
        <authorList>
            <person name="Wiegand S."/>
            <person name="Jogler M."/>
            <person name="Boedeker C."/>
            <person name="Pinto D."/>
            <person name="Vollmers J."/>
            <person name="Rivas-Marin E."/>
            <person name="Kohn T."/>
            <person name="Peeters S.H."/>
            <person name="Heuer A."/>
            <person name="Rast P."/>
            <person name="Oberbeckmann S."/>
            <person name="Bunk B."/>
            <person name="Jeske O."/>
            <person name="Meyerdierks A."/>
            <person name="Storesund J.E."/>
            <person name="Kallscheuer N."/>
            <person name="Luecker S."/>
            <person name="Lage O.M."/>
            <person name="Pohl T."/>
            <person name="Merkel B.J."/>
            <person name="Hornburger P."/>
            <person name="Mueller R.-W."/>
            <person name="Bruemmer F."/>
            <person name="Labrenz M."/>
            <person name="Spormann A.M."/>
            <person name="Op den Camp H."/>
            <person name="Overmann J."/>
            <person name="Amann R."/>
            <person name="Jetten M.S.M."/>
            <person name="Mascher T."/>
            <person name="Medema M.H."/>
            <person name="Devos D.P."/>
            <person name="Kaster A.-K."/>
            <person name="Ovreas L."/>
            <person name="Rohde M."/>
            <person name="Galperin M.Y."/>
            <person name="Jogler C."/>
        </authorList>
    </citation>
    <scope>NUCLEOTIDE SEQUENCE [LARGE SCALE GENOMIC DNA]</scope>
    <source>
        <strain evidence="1 2">Spa11</strain>
    </source>
</reference>
<protein>
    <submittedName>
        <fullName evidence="1">Uncharacterized protein</fullName>
    </submittedName>
</protein>
<dbReference type="Proteomes" id="UP000316426">
    <property type="component" value="Chromosome"/>
</dbReference>
<name>A0A518K918_9BACT</name>
<evidence type="ECO:0000313" key="1">
    <source>
        <dbReference type="EMBL" id="QDV74289.1"/>
    </source>
</evidence>
<gene>
    <name evidence="1" type="ORF">Spa11_24900</name>
</gene>
<accession>A0A518K918</accession>
<dbReference type="EMBL" id="CP036349">
    <property type="protein sequence ID" value="QDV74289.1"/>
    <property type="molecule type" value="Genomic_DNA"/>
</dbReference>
<sequence>MNSKEPRDIRDLKPDELRLRLAEVGRNSIEDSGIFRDYTGKARELQMLERMHLCVLQLEKERAGEEYTVETFTPNLDRDIIEPVEIAAKEIVEQFGVDAASFCLQEMTKSSSEVPDFLKEYVESELKDFGKIVPHWAPPIAQDAAQALEVIARLRKAIEAKQINDVAYAASQLGYLFCKLRVRPFEKATLDGRRLKETRRKGGANTAATTQEEKRLIIDARDARAKRSKCSKKKAAEAVAAQLRTGTLPGIDRPVDYTWKYVADLRVKR</sequence>
<proteinExistence type="predicted"/>
<keyword evidence="2" id="KW-1185">Reference proteome</keyword>
<organism evidence="1 2">
    <name type="scientific">Botrimarina mediterranea</name>
    <dbReference type="NCBI Taxonomy" id="2528022"/>
    <lineage>
        <taxon>Bacteria</taxon>
        <taxon>Pseudomonadati</taxon>
        <taxon>Planctomycetota</taxon>
        <taxon>Planctomycetia</taxon>
        <taxon>Pirellulales</taxon>
        <taxon>Lacipirellulaceae</taxon>
        <taxon>Botrimarina</taxon>
    </lineage>
</organism>
<evidence type="ECO:0000313" key="2">
    <source>
        <dbReference type="Proteomes" id="UP000316426"/>
    </source>
</evidence>